<sequence>MPWIRGQAGFRENDEKFWLTWIVLLVLRLPGTIRTFIYISDATDPDHTYTDKYLLYMQSFGDAGQAFVNCIIYCLFDSDVRDYIREGFIEYKNELWYGGVHVSPQSHLRRVTSSDHLLAK</sequence>
<dbReference type="EMBL" id="VSWD01000005">
    <property type="protein sequence ID" value="KAK3102675.1"/>
    <property type="molecule type" value="Genomic_DNA"/>
</dbReference>
<dbReference type="Gene3D" id="1.20.1070.10">
    <property type="entry name" value="Rhodopsin 7-helix transmembrane proteins"/>
    <property type="match status" value="1"/>
</dbReference>
<proteinExistence type="predicted"/>
<evidence type="ECO:0000313" key="1">
    <source>
        <dbReference type="EMBL" id="KAK3102675.1"/>
    </source>
</evidence>
<organism evidence="1 2">
    <name type="scientific">Pinctada imbricata</name>
    <name type="common">Atlantic pearl-oyster</name>
    <name type="synonym">Pinctada martensii</name>
    <dbReference type="NCBI Taxonomy" id="66713"/>
    <lineage>
        <taxon>Eukaryota</taxon>
        <taxon>Metazoa</taxon>
        <taxon>Spiralia</taxon>
        <taxon>Lophotrochozoa</taxon>
        <taxon>Mollusca</taxon>
        <taxon>Bivalvia</taxon>
        <taxon>Autobranchia</taxon>
        <taxon>Pteriomorphia</taxon>
        <taxon>Pterioida</taxon>
        <taxon>Pterioidea</taxon>
        <taxon>Pteriidae</taxon>
        <taxon>Pinctada</taxon>
    </lineage>
</organism>
<protein>
    <submittedName>
        <fullName evidence="1">Uncharacterized protein</fullName>
    </submittedName>
</protein>
<dbReference type="Proteomes" id="UP001186944">
    <property type="component" value="Unassembled WGS sequence"/>
</dbReference>
<evidence type="ECO:0000313" key="2">
    <source>
        <dbReference type="Proteomes" id="UP001186944"/>
    </source>
</evidence>
<reference evidence="1" key="1">
    <citation type="submission" date="2019-08" db="EMBL/GenBank/DDBJ databases">
        <title>The improved chromosome-level genome for the pearl oyster Pinctada fucata martensii using PacBio sequencing and Hi-C.</title>
        <authorList>
            <person name="Zheng Z."/>
        </authorList>
    </citation>
    <scope>NUCLEOTIDE SEQUENCE</scope>
    <source>
        <strain evidence="1">ZZ-2019</strain>
        <tissue evidence="1">Adductor muscle</tissue>
    </source>
</reference>
<accession>A0AA89BZR8</accession>
<comment type="caution">
    <text evidence="1">The sequence shown here is derived from an EMBL/GenBank/DDBJ whole genome shotgun (WGS) entry which is preliminary data.</text>
</comment>
<gene>
    <name evidence="1" type="ORF">FSP39_013075</name>
</gene>
<name>A0AA89BZR8_PINIB</name>
<keyword evidence="2" id="KW-1185">Reference proteome</keyword>
<dbReference type="AlphaFoldDB" id="A0AA89BZR8"/>